<dbReference type="InterPro" id="IPR037051">
    <property type="entry name" value="4-carb_acid_sugar_kinase_N_sf"/>
</dbReference>
<dbReference type="SUPFAM" id="SSF142764">
    <property type="entry name" value="YgbK-like"/>
    <property type="match status" value="1"/>
</dbReference>
<keyword evidence="4" id="KW-0418">Kinase</keyword>
<dbReference type="EMBL" id="QRZM01000011">
    <property type="protein sequence ID" value="RGV73058.1"/>
    <property type="molecule type" value="Genomic_DNA"/>
</dbReference>
<dbReference type="Gene3D" id="3.40.50.10840">
    <property type="entry name" value="Putative sugar-binding, N-terminal domain"/>
    <property type="match status" value="1"/>
</dbReference>
<feature type="domain" description="Four-carbon acid sugar kinase nucleotide binding" evidence="8">
    <location>
        <begin position="304"/>
        <end position="468"/>
    </location>
</feature>
<evidence type="ECO:0000256" key="6">
    <source>
        <dbReference type="ARBA" id="ARBA00023277"/>
    </source>
</evidence>
<evidence type="ECO:0000259" key="7">
    <source>
        <dbReference type="Pfam" id="PF07005"/>
    </source>
</evidence>
<dbReference type="RefSeq" id="WP_118019337.1">
    <property type="nucleotide sequence ID" value="NZ_CAUHGS010000004.1"/>
</dbReference>
<organism evidence="9 10">
    <name type="scientific">Enterocloster bolteae</name>
    <dbReference type="NCBI Taxonomy" id="208479"/>
    <lineage>
        <taxon>Bacteria</taxon>
        <taxon>Bacillati</taxon>
        <taxon>Bacillota</taxon>
        <taxon>Clostridia</taxon>
        <taxon>Lachnospirales</taxon>
        <taxon>Lachnospiraceae</taxon>
        <taxon>Enterocloster</taxon>
    </lineage>
</organism>
<protein>
    <submittedName>
        <fullName evidence="9">Hydroxyacid dehydrogenase</fullName>
    </submittedName>
</protein>
<dbReference type="Gene3D" id="3.40.980.20">
    <property type="entry name" value="Four-carbon acid sugar kinase, nucleotide binding domain"/>
    <property type="match status" value="1"/>
</dbReference>
<evidence type="ECO:0000256" key="5">
    <source>
        <dbReference type="ARBA" id="ARBA00022840"/>
    </source>
</evidence>
<dbReference type="InterPro" id="IPR031475">
    <property type="entry name" value="NBD_C"/>
</dbReference>
<dbReference type="Proteomes" id="UP000284543">
    <property type="component" value="Unassembled WGS sequence"/>
</dbReference>
<feature type="domain" description="Four-carbon acid sugar kinase N-terminal" evidence="7">
    <location>
        <begin position="38"/>
        <end position="278"/>
    </location>
</feature>
<evidence type="ECO:0000256" key="4">
    <source>
        <dbReference type="ARBA" id="ARBA00022777"/>
    </source>
</evidence>
<comment type="similarity">
    <text evidence="1">Belongs to the four-carbon acid sugar kinase family.</text>
</comment>
<dbReference type="GO" id="GO:0005524">
    <property type="term" value="F:ATP binding"/>
    <property type="evidence" value="ECO:0007669"/>
    <property type="project" value="UniProtKB-KW"/>
</dbReference>
<keyword evidence="3" id="KW-0547">Nucleotide-binding</keyword>
<evidence type="ECO:0000313" key="9">
    <source>
        <dbReference type="EMBL" id="RGV73058.1"/>
    </source>
</evidence>
<name>A0A412YZC3_9FIRM</name>
<dbReference type="Pfam" id="PF17042">
    <property type="entry name" value="NBD_C"/>
    <property type="match status" value="1"/>
</dbReference>
<evidence type="ECO:0000259" key="8">
    <source>
        <dbReference type="Pfam" id="PF17042"/>
    </source>
</evidence>
<proteinExistence type="inferred from homology"/>
<evidence type="ECO:0000256" key="2">
    <source>
        <dbReference type="ARBA" id="ARBA00022679"/>
    </source>
</evidence>
<dbReference type="Pfam" id="PF07005">
    <property type="entry name" value="SBD_N"/>
    <property type="match status" value="1"/>
</dbReference>
<reference evidence="9 10" key="1">
    <citation type="submission" date="2018-08" db="EMBL/GenBank/DDBJ databases">
        <title>A genome reference for cultivated species of the human gut microbiota.</title>
        <authorList>
            <person name="Zou Y."/>
            <person name="Xue W."/>
            <person name="Luo G."/>
        </authorList>
    </citation>
    <scope>NUCLEOTIDE SEQUENCE [LARGE SCALE GENOMIC DNA]</scope>
    <source>
        <strain evidence="9 10">AF14-18</strain>
    </source>
</reference>
<comment type="caution">
    <text evidence="9">The sequence shown here is derived from an EMBL/GenBank/DDBJ whole genome shotgun (WGS) entry which is preliminary data.</text>
</comment>
<gene>
    <name evidence="9" type="ORF">DWW02_21860</name>
</gene>
<evidence type="ECO:0000256" key="3">
    <source>
        <dbReference type="ARBA" id="ARBA00022741"/>
    </source>
</evidence>
<accession>A0A412YZC3</accession>
<keyword evidence="5" id="KW-0067">ATP-binding</keyword>
<dbReference type="InterPro" id="IPR042213">
    <property type="entry name" value="NBD_C_sf"/>
</dbReference>
<dbReference type="AlphaFoldDB" id="A0A412YZC3"/>
<dbReference type="GO" id="GO:0016301">
    <property type="term" value="F:kinase activity"/>
    <property type="evidence" value="ECO:0007669"/>
    <property type="project" value="UniProtKB-KW"/>
</dbReference>
<keyword evidence="2" id="KW-0808">Transferase</keyword>
<evidence type="ECO:0000256" key="1">
    <source>
        <dbReference type="ARBA" id="ARBA00005715"/>
    </source>
</evidence>
<sequence length="478" mass="53012">MREITRLPAGELEQKAERDEGRIERLLGDAIKRSGRKLVVLDDDPTGVQTVHDVSVYTDWSEESVLQGFQEEGNLFYILTNSRGFTEDETKKAHQEIAGNIVKAARKTGRDFLIMSRGDSTLRGHYPLETQVLRDVLSREGQQETDGEVICPFFKEGGRFTIGNIHYVRYGRELVPAGETEFAADRTFGYRSSNLADYVEEKTKGAYPAGEVICIGLDDLRHGRVDKVAGQLMEVRNFNKVIVNAVDYGDLKVFALALYEAMGQGKRFLFRTAASLVKVMGGITDQPLLTREKMALPENGHGGVIVVGSHTAKTTRQLMELKKVPGIRFLEFNSDLVLNDAAFREETERTLELISQTIAEGKTAAVYTRRKLLEFKDDTREAALMRSVKISEAVQSLVGNLKVVPAFVVAKGGITSSDVGTKALRVKRATVMGQICPGVPVWQTGKESRFPHIPYVIFPGNVGEDATLREAVEILLGR</sequence>
<keyword evidence="6" id="KW-0119">Carbohydrate metabolism</keyword>
<evidence type="ECO:0000313" key="10">
    <source>
        <dbReference type="Proteomes" id="UP000284543"/>
    </source>
</evidence>
<dbReference type="InterPro" id="IPR010737">
    <property type="entry name" value="4-carb_acid_sugar_kinase_N"/>
</dbReference>